<feature type="compositionally biased region" description="Pro residues" evidence="1">
    <location>
        <begin position="160"/>
        <end position="171"/>
    </location>
</feature>
<feature type="compositionally biased region" description="Basic and acidic residues" evidence="1">
    <location>
        <begin position="76"/>
        <end position="93"/>
    </location>
</feature>
<dbReference type="AlphaFoldDB" id="S3CCL8"/>
<organism evidence="2 3">
    <name type="scientific">Ophiostoma piceae (strain UAMH 11346)</name>
    <name type="common">Sap stain fungus</name>
    <dbReference type="NCBI Taxonomy" id="1262450"/>
    <lineage>
        <taxon>Eukaryota</taxon>
        <taxon>Fungi</taxon>
        <taxon>Dikarya</taxon>
        <taxon>Ascomycota</taxon>
        <taxon>Pezizomycotina</taxon>
        <taxon>Sordariomycetes</taxon>
        <taxon>Sordariomycetidae</taxon>
        <taxon>Ophiostomatales</taxon>
        <taxon>Ophiostomataceae</taxon>
        <taxon>Ophiostoma</taxon>
    </lineage>
</organism>
<evidence type="ECO:0000313" key="2">
    <source>
        <dbReference type="EMBL" id="EPE09716.1"/>
    </source>
</evidence>
<dbReference type="eggNOG" id="ENOG502QS87">
    <property type="taxonomic scope" value="Eukaryota"/>
</dbReference>
<sequence length="670" mass="74947">MSMKSSKSSASKVAYMEEEDDEGNLKRPTYATSTAAGSPRMSSAKMNTGRKKSSPREHHEPPPLNPTDSDSTVHPSRRESRSGRSSRRERERSIPPPQSRRGNIPRPDPPKHSNTAPVIEPASDRRRPPRDQPLYYEADPRSSSRPRSKTAAPRPTSYYGPPPPQQQPTHPPVANNRYHMMHPGGMAPPPPSASAIPRGGFAPPFAPPPQIPPPQHWQPQPPHAPPHGAPHHGPSHSFGAYGMMPPPPMRTPGPSSSYRDPFQAQGLPMPSHEPFGMGGHMAPPPEPFGMGGHMAPPPEPFGIGSHTPRSEPFGMGGHMPPPPPRDLHQRFARPQTSMGHRPPPPVDYEDHDQDRDRYDVDQMSNSMRRLSMGYKPRYEEPSRAMSARPSHPSPFMPPSLPPALPPARERSRHRGVDRGIDRGIDRGHRGHPDDRYEDPESSYYEGSVPYDEPPMHRAPRHRRESIEPSQYSYESRPYATEIARTTSNRRNSYYQDSNSSSAFEDKMRLASSYQEDKGGGMRLTADLLHEAERDRHGPRSRSTRSSGSRDESDWRQSATTRTTRTSNNEDDLYIRVRNGNVLEMQCQDGTEINIHRPTGRHYSIGEQSVFGEIEDRPSRYDRPALRNRAASRAGSIYAPPENAIEYSYGGGDYSDESPFAPLGVNKYLRD</sequence>
<feature type="region of interest" description="Disordered" evidence="1">
    <location>
        <begin position="284"/>
        <end position="505"/>
    </location>
</feature>
<feature type="compositionally biased region" description="Pro residues" evidence="1">
    <location>
        <begin position="391"/>
        <end position="405"/>
    </location>
</feature>
<dbReference type="HOGENOM" id="CLU_023635_0_0_1"/>
<gene>
    <name evidence="2" type="ORF">F503_07492</name>
</gene>
<feature type="region of interest" description="Disordered" evidence="1">
    <location>
        <begin position="1"/>
        <end position="265"/>
    </location>
</feature>
<proteinExistence type="predicted"/>
<feature type="compositionally biased region" description="Low complexity" evidence="1">
    <location>
        <begin position="193"/>
        <end position="203"/>
    </location>
</feature>
<accession>S3CCL8</accession>
<feature type="compositionally biased region" description="Polar residues" evidence="1">
    <location>
        <begin position="30"/>
        <end position="46"/>
    </location>
</feature>
<feature type="compositionally biased region" description="Low complexity" evidence="1">
    <location>
        <begin position="1"/>
        <end position="12"/>
    </location>
</feature>
<feature type="compositionally biased region" description="Pro residues" evidence="1">
    <location>
        <begin position="204"/>
        <end position="228"/>
    </location>
</feature>
<reference evidence="2 3" key="1">
    <citation type="journal article" date="2013" name="BMC Genomics">
        <title>The genome and transcriptome of the pine saprophyte Ophiostoma piceae, and a comparison with the bark beetle-associated pine pathogen Grosmannia clavigera.</title>
        <authorList>
            <person name="Haridas S."/>
            <person name="Wang Y."/>
            <person name="Lim L."/>
            <person name="Massoumi Alamouti S."/>
            <person name="Jackman S."/>
            <person name="Docking R."/>
            <person name="Robertson G."/>
            <person name="Birol I."/>
            <person name="Bohlmann J."/>
            <person name="Breuil C."/>
        </authorList>
    </citation>
    <scope>NUCLEOTIDE SEQUENCE [LARGE SCALE GENOMIC DNA]</scope>
    <source>
        <strain evidence="2 3">UAMH 11346</strain>
    </source>
</reference>
<dbReference type="OMA" id="GRSNSYH"/>
<feature type="compositionally biased region" description="Polar residues" evidence="1">
    <location>
        <begin position="483"/>
        <end position="502"/>
    </location>
</feature>
<dbReference type="EMBL" id="KE148147">
    <property type="protein sequence ID" value="EPE09716.1"/>
    <property type="molecule type" value="Genomic_DNA"/>
</dbReference>
<feature type="region of interest" description="Disordered" evidence="1">
    <location>
        <begin position="529"/>
        <end position="571"/>
    </location>
</feature>
<name>S3CCL8_OPHP1</name>
<dbReference type="STRING" id="1262450.S3CCL8"/>
<keyword evidence="3" id="KW-1185">Reference proteome</keyword>
<dbReference type="OrthoDB" id="4898142at2759"/>
<evidence type="ECO:0000256" key="1">
    <source>
        <dbReference type="SAM" id="MobiDB-lite"/>
    </source>
</evidence>
<evidence type="ECO:0000313" key="3">
    <source>
        <dbReference type="Proteomes" id="UP000016923"/>
    </source>
</evidence>
<dbReference type="Proteomes" id="UP000016923">
    <property type="component" value="Unassembled WGS sequence"/>
</dbReference>
<protein>
    <submittedName>
        <fullName evidence="2">Uncharacterized protein</fullName>
    </submittedName>
</protein>
<feature type="compositionally biased region" description="Basic and acidic residues" evidence="1">
    <location>
        <begin position="414"/>
        <end position="434"/>
    </location>
</feature>
<dbReference type="VEuPathDB" id="FungiDB:F503_07492"/>